<accession>A0A2H3EMF2</accession>
<keyword evidence="1" id="KW-0175">Coiled coil</keyword>
<name>A0A2H3EMF2_ARMGA</name>
<dbReference type="AlphaFoldDB" id="A0A2H3EMF2"/>
<evidence type="ECO:0000313" key="3">
    <source>
        <dbReference type="Proteomes" id="UP000217790"/>
    </source>
</evidence>
<protein>
    <submittedName>
        <fullName evidence="2">Uncharacterized protein</fullName>
    </submittedName>
</protein>
<gene>
    <name evidence="2" type="ORF">ARMGADRAFT_50276</name>
</gene>
<reference evidence="3" key="1">
    <citation type="journal article" date="2017" name="Nat. Ecol. Evol.">
        <title>Genome expansion and lineage-specific genetic innovations in the forest pathogenic fungi Armillaria.</title>
        <authorList>
            <person name="Sipos G."/>
            <person name="Prasanna A.N."/>
            <person name="Walter M.C."/>
            <person name="O'Connor E."/>
            <person name="Balint B."/>
            <person name="Krizsan K."/>
            <person name="Kiss B."/>
            <person name="Hess J."/>
            <person name="Varga T."/>
            <person name="Slot J."/>
            <person name="Riley R."/>
            <person name="Boka B."/>
            <person name="Rigling D."/>
            <person name="Barry K."/>
            <person name="Lee J."/>
            <person name="Mihaltcheva S."/>
            <person name="LaButti K."/>
            <person name="Lipzen A."/>
            <person name="Waldron R."/>
            <person name="Moloney N.M."/>
            <person name="Sperisen C."/>
            <person name="Kredics L."/>
            <person name="Vagvoelgyi C."/>
            <person name="Patrignani A."/>
            <person name="Fitzpatrick D."/>
            <person name="Nagy I."/>
            <person name="Doyle S."/>
            <person name="Anderson J.B."/>
            <person name="Grigoriev I.V."/>
            <person name="Gueldener U."/>
            <person name="Muensterkoetter M."/>
            <person name="Nagy L.G."/>
        </authorList>
    </citation>
    <scope>NUCLEOTIDE SEQUENCE [LARGE SCALE GENOMIC DNA]</scope>
    <source>
        <strain evidence="3">Ar21-2</strain>
    </source>
</reference>
<evidence type="ECO:0000313" key="2">
    <source>
        <dbReference type="EMBL" id="PBL04343.1"/>
    </source>
</evidence>
<dbReference type="Proteomes" id="UP000217790">
    <property type="component" value="Unassembled WGS sequence"/>
</dbReference>
<dbReference type="InParanoid" id="A0A2H3EMF2"/>
<keyword evidence="3" id="KW-1185">Reference proteome</keyword>
<proteinExistence type="predicted"/>
<organism evidence="2 3">
    <name type="scientific">Armillaria gallica</name>
    <name type="common">Bulbous honey fungus</name>
    <name type="synonym">Armillaria bulbosa</name>
    <dbReference type="NCBI Taxonomy" id="47427"/>
    <lineage>
        <taxon>Eukaryota</taxon>
        <taxon>Fungi</taxon>
        <taxon>Dikarya</taxon>
        <taxon>Basidiomycota</taxon>
        <taxon>Agaricomycotina</taxon>
        <taxon>Agaricomycetes</taxon>
        <taxon>Agaricomycetidae</taxon>
        <taxon>Agaricales</taxon>
        <taxon>Marasmiineae</taxon>
        <taxon>Physalacriaceae</taxon>
        <taxon>Armillaria</taxon>
    </lineage>
</organism>
<evidence type="ECO:0000256" key="1">
    <source>
        <dbReference type="SAM" id="Coils"/>
    </source>
</evidence>
<dbReference type="EMBL" id="KZ293644">
    <property type="protein sequence ID" value="PBL04343.1"/>
    <property type="molecule type" value="Genomic_DNA"/>
</dbReference>
<feature type="coiled-coil region" evidence="1">
    <location>
        <begin position="80"/>
        <end position="118"/>
    </location>
</feature>
<feature type="coiled-coil region" evidence="1">
    <location>
        <begin position="197"/>
        <end position="224"/>
    </location>
</feature>
<sequence length="245" mass="27724">MHSLSRKECLSGAAQLTAADIQAHLDQKIKTLKEEQQRNRQEMESMFASSQRALEITFSEELQRSCRQVDEALNDSGVLKINFNEELQSSRREMDEALSDLKRRIEALEIKFEDIYERLTRIFVSENTSETPLWCEAPEDTTKTNTLCKDASQAASGIVFVPVPTPSFVGLTNASTTTVDELAARLDALMEVKDWEIADYKARSKATDREIADLQERTQTLQANFEDLIDCLIAVSLFDSSFCTH</sequence>